<dbReference type="GeneID" id="23463272"/>
<proteinExistence type="predicted"/>
<accession>A0A0B5J8S3</accession>
<evidence type="ECO:0000256" key="1">
    <source>
        <dbReference type="SAM" id="MobiDB-lite"/>
    </source>
</evidence>
<evidence type="ECO:0000313" key="2">
    <source>
        <dbReference type="EMBL" id="AJF98355.1"/>
    </source>
</evidence>
<evidence type="ECO:0000313" key="3">
    <source>
        <dbReference type="Proteomes" id="UP000202511"/>
    </source>
</evidence>
<protein>
    <submittedName>
        <fullName evidence="2">Uncharacterized protein</fullName>
    </submittedName>
</protein>
<feature type="compositionally biased region" description="Acidic residues" evidence="1">
    <location>
        <begin position="32"/>
        <end position="62"/>
    </location>
</feature>
<dbReference type="Proteomes" id="UP000202511">
    <property type="component" value="Segment"/>
</dbReference>
<name>A0A0B5J8S3_9VIRU</name>
<reference evidence="2 3" key="1">
    <citation type="journal article" date="2015" name="Parasitol. Res.">
        <title>Viruses in close associations with free-living amoebae.</title>
        <authorList>
            <person name="Scheid P."/>
        </authorList>
    </citation>
    <scope>NUCLEOTIDE SEQUENCE [LARGE SCALE GENOMIC DNA]</scope>
    <source>
        <strain evidence="2">KlaHel</strain>
    </source>
</reference>
<dbReference type="EMBL" id="KP136319">
    <property type="protein sequence ID" value="AJF98355.1"/>
    <property type="molecule type" value="Genomic_DNA"/>
</dbReference>
<feature type="region of interest" description="Disordered" evidence="1">
    <location>
        <begin position="25"/>
        <end position="62"/>
    </location>
</feature>
<dbReference type="KEGG" id="vg:23463272"/>
<organism evidence="2 3">
    <name type="scientific">Pandoravirus inopinatum</name>
    <dbReference type="NCBI Taxonomy" id="1605721"/>
    <lineage>
        <taxon>Viruses</taxon>
        <taxon>Pandoravirus</taxon>
    </lineage>
</organism>
<sequence>MATPQITRAARNAADTRLNAILAEAMAPPMPDQEEEDLYEEQYGEDYEEDYEDDEEEGGEGEDYFFKRVRSLDTQLRSKEEEFASRARRLMSELNRAGTNAIEALDRVAAMAQNRAVTERDLAQVINRDVVPTLRRIAEASAYAEGLDREVLGAGGADRRTSRIYGMLCTEIDEIAEEFQANVSVDPAKVVQRFLGGGPFQVYNPLTGIVTVDPALFAADDERLRLVESVRQKINAIRPVTGLSDNQASALDDLRRHCSERPAQIAQTVRNEVAGVIQAIRLQGEQVVPALIDALNQRGVRAASSGGQALRALEKALADAFGVQVAVEVSEPQIDLDPYYAQLFDACNNPYGIDRARVAHLAEIVGVPSEVIAGLDAHGICQAAMQNGF</sequence>
<dbReference type="RefSeq" id="YP_009120590.1">
    <property type="nucleotide sequence ID" value="NC_026440.1"/>
</dbReference>